<dbReference type="GO" id="GO:0007165">
    <property type="term" value="P:signal transduction"/>
    <property type="evidence" value="ECO:0007669"/>
    <property type="project" value="TreeGrafter"/>
</dbReference>
<keyword evidence="8" id="KW-0418">Kinase</keyword>
<reference evidence="8" key="1">
    <citation type="submission" date="2023-07" db="EMBL/GenBank/DDBJ databases">
        <title>Black Yeasts Isolated from many extreme environments.</title>
        <authorList>
            <person name="Coleine C."/>
            <person name="Stajich J.E."/>
            <person name="Selbmann L."/>
        </authorList>
    </citation>
    <scope>NUCLEOTIDE SEQUENCE</scope>
    <source>
        <strain evidence="8">CCFEE 5485</strain>
    </source>
</reference>
<dbReference type="GO" id="GO:0010389">
    <property type="term" value="P:regulation of G2/M transition of mitotic cell cycle"/>
    <property type="evidence" value="ECO:0007669"/>
    <property type="project" value="TreeGrafter"/>
</dbReference>
<dbReference type="EC" id="2.7.11.22" evidence="2"/>
<dbReference type="GeneID" id="89966642"/>
<dbReference type="RefSeq" id="XP_064690295.1">
    <property type="nucleotide sequence ID" value="XM_064842087.1"/>
</dbReference>
<dbReference type="AlphaFoldDB" id="A0AAE0WMN0"/>
<dbReference type="PANTHER" id="PTHR24056">
    <property type="entry name" value="CELL DIVISION PROTEIN KINASE"/>
    <property type="match status" value="1"/>
</dbReference>
<dbReference type="GO" id="GO:0010468">
    <property type="term" value="P:regulation of gene expression"/>
    <property type="evidence" value="ECO:0007669"/>
    <property type="project" value="TreeGrafter"/>
</dbReference>
<dbReference type="Gene3D" id="3.30.200.20">
    <property type="entry name" value="Phosphorylase Kinase, domain 1"/>
    <property type="match status" value="1"/>
</dbReference>
<feature type="domain" description="Protein kinase" evidence="7">
    <location>
        <begin position="79"/>
        <end position="378"/>
    </location>
</feature>
<keyword evidence="4" id="KW-0067">ATP-binding</keyword>
<dbReference type="InterPro" id="IPR050108">
    <property type="entry name" value="CDK"/>
</dbReference>
<dbReference type="Pfam" id="PF00069">
    <property type="entry name" value="Pkinase"/>
    <property type="match status" value="1"/>
</dbReference>
<comment type="caution">
    <text evidence="8">The sequence shown here is derived from an EMBL/GenBank/DDBJ whole genome shotgun (WGS) entry which is preliminary data.</text>
</comment>
<evidence type="ECO:0000313" key="9">
    <source>
        <dbReference type="Proteomes" id="UP001274830"/>
    </source>
</evidence>
<evidence type="ECO:0000256" key="6">
    <source>
        <dbReference type="ARBA" id="ARBA00048367"/>
    </source>
</evidence>
<evidence type="ECO:0000313" key="8">
    <source>
        <dbReference type="EMBL" id="KAK3674556.1"/>
    </source>
</evidence>
<name>A0AAE0WMN0_9PEZI</name>
<dbReference type="InterPro" id="IPR000719">
    <property type="entry name" value="Prot_kinase_dom"/>
</dbReference>
<dbReference type="PROSITE" id="PS00108">
    <property type="entry name" value="PROTEIN_KINASE_ST"/>
    <property type="match status" value="1"/>
</dbReference>
<protein>
    <recommendedName>
        <fullName evidence="2">cyclin-dependent kinase</fullName>
        <ecNumber evidence="2">2.7.11.22</ecNumber>
    </recommendedName>
</protein>
<evidence type="ECO:0000256" key="5">
    <source>
        <dbReference type="ARBA" id="ARBA00047811"/>
    </source>
</evidence>
<keyword evidence="8" id="KW-0808">Transferase</keyword>
<dbReference type="Gene3D" id="1.10.510.10">
    <property type="entry name" value="Transferase(Phosphotransferase) domain 1"/>
    <property type="match status" value="1"/>
</dbReference>
<dbReference type="InterPro" id="IPR008271">
    <property type="entry name" value="Ser/Thr_kinase_AS"/>
</dbReference>
<proteinExistence type="inferred from homology"/>
<dbReference type="GO" id="GO:0005737">
    <property type="term" value="C:cytoplasm"/>
    <property type="evidence" value="ECO:0007669"/>
    <property type="project" value="TreeGrafter"/>
</dbReference>
<evidence type="ECO:0000259" key="7">
    <source>
        <dbReference type="PROSITE" id="PS50011"/>
    </source>
</evidence>
<keyword evidence="9" id="KW-1185">Reference proteome</keyword>
<sequence length="378" mass="41657">MAINWRGDITFADRLAATSKMQVPYARMGPSVIEYHELVGKNVQLLLASNDTIADTQDHHINEHIFPNLPTSGSSIGRYINAQHHADGIFSEVFKAIDPNANDNDSNRLVALKITTPDMMTAPHDSKREARIIRAAMSDHVIALLNTFQQAGGHFVLVFPFMPLALDGLLRNNVLTDATRRTILRDLFSGLAHLHDLDIIHRDVKPGNILLRSPRGPAYLSDFGIAWSSTDPVSEPENEKILDVGTTCYRPPELLFGQQAYTSSLDMWAAGCVAAQITSLSSKTLFDAGDLGSELALIKSHFETLGTPTLASWPEAESLPDWGKMNFTQYQGGTWDEILPNATAEAKDLVSSLVVFESGRRLMAKEVSFMSRATDIRI</sequence>
<organism evidence="8 9">
    <name type="scientific">Recurvomyces mirabilis</name>
    <dbReference type="NCBI Taxonomy" id="574656"/>
    <lineage>
        <taxon>Eukaryota</taxon>
        <taxon>Fungi</taxon>
        <taxon>Dikarya</taxon>
        <taxon>Ascomycota</taxon>
        <taxon>Pezizomycotina</taxon>
        <taxon>Dothideomycetes</taxon>
        <taxon>Dothideomycetidae</taxon>
        <taxon>Mycosphaerellales</taxon>
        <taxon>Teratosphaeriaceae</taxon>
        <taxon>Recurvomyces</taxon>
    </lineage>
</organism>
<dbReference type="GO" id="GO:0004693">
    <property type="term" value="F:cyclin-dependent protein serine/threonine kinase activity"/>
    <property type="evidence" value="ECO:0007669"/>
    <property type="project" value="UniProtKB-EC"/>
</dbReference>
<evidence type="ECO:0000256" key="3">
    <source>
        <dbReference type="ARBA" id="ARBA00022741"/>
    </source>
</evidence>
<dbReference type="InterPro" id="IPR011009">
    <property type="entry name" value="Kinase-like_dom_sf"/>
</dbReference>
<dbReference type="GO" id="GO:0005634">
    <property type="term" value="C:nucleus"/>
    <property type="evidence" value="ECO:0007669"/>
    <property type="project" value="TreeGrafter"/>
</dbReference>
<dbReference type="SMART" id="SM00220">
    <property type="entry name" value="S_TKc"/>
    <property type="match status" value="1"/>
</dbReference>
<dbReference type="GO" id="GO:0000307">
    <property type="term" value="C:cyclin-dependent protein kinase holoenzyme complex"/>
    <property type="evidence" value="ECO:0007669"/>
    <property type="project" value="TreeGrafter"/>
</dbReference>
<dbReference type="PROSITE" id="PS50011">
    <property type="entry name" value="PROTEIN_KINASE_DOM"/>
    <property type="match status" value="1"/>
</dbReference>
<comment type="similarity">
    <text evidence="1">Belongs to the protein kinase superfamily. CMGC Ser/Thr protein kinase family. CDC2/CDKX subfamily.</text>
</comment>
<dbReference type="EMBL" id="JAUTXT010000019">
    <property type="protein sequence ID" value="KAK3674556.1"/>
    <property type="molecule type" value="Genomic_DNA"/>
</dbReference>
<evidence type="ECO:0000256" key="1">
    <source>
        <dbReference type="ARBA" id="ARBA00006485"/>
    </source>
</evidence>
<dbReference type="Proteomes" id="UP001274830">
    <property type="component" value="Unassembled WGS sequence"/>
</dbReference>
<comment type="catalytic activity">
    <reaction evidence="6">
        <text>L-seryl-[protein] + ATP = O-phospho-L-seryl-[protein] + ADP + H(+)</text>
        <dbReference type="Rhea" id="RHEA:17989"/>
        <dbReference type="Rhea" id="RHEA-COMP:9863"/>
        <dbReference type="Rhea" id="RHEA-COMP:11604"/>
        <dbReference type="ChEBI" id="CHEBI:15378"/>
        <dbReference type="ChEBI" id="CHEBI:29999"/>
        <dbReference type="ChEBI" id="CHEBI:30616"/>
        <dbReference type="ChEBI" id="CHEBI:83421"/>
        <dbReference type="ChEBI" id="CHEBI:456216"/>
        <dbReference type="EC" id="2.7.11.22"/>
    </reaction>
</comment>
<evidence type="ECO:0000256" key="2">
    <source>
        <dbReference type="ARBA" id="ARBA00012425"/>
    </source>
</evidence>
<dbReference type="SUPFAM" id="SSF56112">
    <property type="entry name" value="Protein kinase-like (PK-like)"/>
    <property type="match status" value="1"/>
</dbReference>
<keyword evidence="3" id="KW-0547">Nucleotide-binding</keyword>
<gene>
    <name evidence="8" type="primary">CSK1</name>
    <name evidence="8" type="ORF">LTR78_005642</name>
</gene>
<dbReference type="GO" id="GO:0030332">
    <property type="term" value="F:cyclin binding"/>
    <property type="evidence" value="ECO:0007669"/>
    <property type="project" value="TreeGrafter"/>
</dbReference>
<dbReference type="PANTHER" id="PTHR24056:SF576">
    <property type="entry name" value="SERINE_THREONINE-PROTEIN KINASE CSK1"/>
    <property type="match status" value="1"/>
</dbReference>
<comment type="catalytic activity">
    <reaction evidence="5">
        <text>L-threonyl-[protein] + ATP = O-phospho-L-threonyl-[protein] + ADP + H(+)</text>
        <dbReference type="Rhea" id="RHEA:46608"/>
        <dbReference type="Rhea" id="RHEA-COMP:11060"/>
        <dbReference type="Rhea" id="RHEA-COMP:11605"/>
        <dbReference type="ChEBI" id="CHEBI:15378"/>
        <dbReference type="ChEBI" id="CHEBI:30013"/>
        <dbReference type="ChEBI" id="CHEBI:30616"/>
        <dbReference type="ChEBI" id="CHEBI:61977"/>
        <dbReference type="ChEBI" id="CHEBI:456216"/>
        <dbReference type="EC" id="2.7.11.22"/>
    </reaction>
</comment>
<accession>A0AAE0WMN0</accession>
<dbReference type="GO" id="GO:0000082">
    <property type="term" value="P:G1/S transition of mitotic cell cycle"/>
    <property type="evidence" value="ECO:0007669"/>
    <property type="project" value="TreeGrafter"/>
</dbReference>
<evidence type="ECO:0000256" key="4">
    <source>
        <dbReference type="ARBA" id="ARBA00022840"/>
    </source>
</evidence>
<dbReference type="GO" id="GO:0005524">
    <property type="term" value="F:ATP binding"/>
    <property type="evidence" value="ECO:0007669"/>
    <property type="project" value="UniProtKB-KW"/>
</dbReference>